<reference evidence="2 3" key="1">
    <citation type="submission" date="2018-01" db="EMBL/GenBank/DDBJ databases">
        <title>Draft genome sequence of Streptomyces sp. 13K301.</title>
        <authorList>
            <person name="Sahin N."/>
            <person name="Saygin H."/>
            <person name="Ay H."/>
        </authorList>
    </citation>
    <scope>NUCLEOTIDE SEQUENCE [LARGE SCALE GENOMIC DNA]</scope>
    <source>
        <strain evidence="2 3">13K301</strain>
    </source>
</reference>
<feature type="region of interest" description="Disordered" evidence="1">
    <location>
        <begin position="209"/>
        <end position="244"/>
    </location>
</feature>
<evidence type="ECO:0000256" key="1">
    <source>
        <dbReference type="SAM" id="MobiDB-lite"/>
    </source>
</evidence>
<organism evidence="2 3">
    <name type="scientific">Streptomyces cahuitamycinicus</name>
    <dbReference type="NCBI Taxonomy" id="2070367"/>
    <lineage>
        <taxon>Bacteria</taxon>
        <taxon>Bacillati</taxon>
        <taxon>Actinomycetota</taxon>
        <taxon>Actinomycetes</taxon>
        <taxon>Kitasatosporales</taxon>
        <taxon>Streptomycetaceae</taxon>
        <taxon>Streptomyces</taxon>
    </lineage>
</organism>
<evidence type="ECO:0000313" key="2">
    <source>
        <dbReference type="EMBL" id="PNG22515.1"/>
    </source>
</evidence>
<dbReference type="Gene3D" id="2.180.10.10">
    <property type="entry name" value="RHS repeat-associated core"/>
    <property type="match status" value="1"/>
</dbReference>
<dbReference type="OrthoDB" id="3751446at2"/>
<sequence>MVNHYDSDDDIPRWIVENTTTGAVTRNVQSVARGLAATTGKSGDTVLQLTDLHGDVSLQLPLNAAQAPVALDNDEYGNPRTGQAAPRYGWLGEAQRSAETLTGLTLMGVRLYDPARGRFLQTDPVPGGSANAYDYSNADPCNATDTDGMSPKCGKRGSKMGTGCASSSADGAAVPRRTATPHRLLHQRPDHGVPQPLRGVLQRHLWGDARWPPGQARQDAQVAGQGKLEGPRQDRLGGPLQRPGEARTRIGTRIWTYGAVMVSGFNGYMADMSYSCMAK</sequence>
<dbReference type="InterPro" id="IPR022385">
    <property type="entry name" value="Rhs_assc_core"/>
</dbReference>
<accession>A0A2N8TU08</accession>
<dbReference type="NCBIfam" id="TIGR03696">
    <property type="entry name" value="Rhs_assc_core"/>
    <property type="match status" value="1"/>
</dbReference>
<keyword evidence="3" id="KW-1185">Reference proteome</keyword>
<evidence type="ECO:0000313" key="3">
    <source>
        <dbReference type="Proteomes" id="UP000235943"/>
    </source>
</evidence>
<dbReference type="AlphaFoldDB" id="A0A2N8TU08"/>
<comment type="caution">
    <text evidence="2">The sequence shown here is derived from an EMBL/GenBank/DDBJ whole genome shotgun (WGS) entry which is preliminary data.</text>
</comment>
<protein>
    <recommendedName>
        <fullName evidence="4">RHS repeat-associated core domain-containing protein</fullName>
    </recommendedName>
</protein>
<gene>
    <name evidence="2" type="ORF">C1J00_09055</name>
</gene>
<evidence type="ECO:0008006" key="4">
    <source>
        <dbReference type="Google" id="ProtNLM"/>
    </source>
</evidence>
<proteinExistence type="predicted"/>
<name>A0A2N8TU08_9ACTN</name>
<dbReference type="Proteomes" id="UP000235943">
    <property type="component" value="Unassembled WGS sequence"/>
</dbReference>
<dbReference type="EMBL" id="POUC01000045">
    <property type="protein sequence ID" value="PNG22515.1"/>
    <property type="molecule type" value="Genomic_DNA"/>
</dbReference>